<name>A0ABU9XXG2_9SPHN</name>
<evidence type="ECO:0000256" key="4">
    <source>
        <dbReference type="ARBA" id="ARBA00013043"/>
    </source>
</evidence>
<keyword evidence="10" id="KW-1185">Reference proteome</keyword>
<sequence length="121" mass="13554">MAERARFTTILEGLELVMGLGIHAEELAAPQRVVVSVRMEVEYAAPPSEDRIEAVLDYDFLREGIRALVAERHFHLQETLCEAIAALCLADERVSRVTVRSMKPDIYRDAAVGCEIVRSRA</sequence>
<proteinExistence type="inferred from homology"/>
<dbReference type="EMBL" id="JBDIME010000001">
    <property type="protein sequence ID" value="MEN2788208.1"/>
    <property type="molecule type" value="Genomic_DNA"/>
</dbReference>
<comment type="catalytic activity">
    <reaction evidence="1">
        <text>7,8-dihydroneopterin = 6-hydroxymethyl-7,8-dihydropterin + glycolaldehyde</text>
        <dbReference type="Rhea" id="RHEA:10540"/>
        <dbReference type="ChEBI" id="CHEBI:17001"/>
        <dbReference type="ChEBI" id="CHEBI:17071"/>
        <dbReference type="ChEBI" id="CHEBI:44841"/>
        <dbReference type="EC" id="4.1.2.25"/>
    </reaction>
</comment>
<evidence type="ECO:0000256" key="1">
    <source>
        <dbReference type="ARBA" id="ARBA00001353"/>
    </source>
</evidence>
<keyword evidence="5" id="KW-0289">Folate biosynthesis</keyword>
<dbReference type="PANTHER" id="PTHR42844">
    <property type="entry name" value="DIHYDRONEOPTERIN ALDOLASE 1-RELATED"/>
    <property type="match status" value="1"/>
</dbReference>
<dbReference type="PANTHER" id="PTHR42844:SF1">
    <property type="entry name" value="DIHYDRONEOPTERIN ALDOLASE 1-RELATED"/>
    <property type="match status" value="1"/>
</dbReference>
<dbReference type="SMART" id="SM00905">
    <property type="entry name" value="FolB"/>
    <property type="match status" value="1"/>
</dbReference>
<organism evidence="9 10">
    <name type="scientific">Sphingomonas oligophenolica</name>
    <dbReference type="NCBI Taxonomy" id="301154"/>
    <lineage>
        <taxon>Bacteria</taxon>
        <taxon>Pseudomonadati</taxon>
        <taxon>Pseudomonadota</taxon>
        <taxon>Alphaproteobacteria</taxon>
        <taxon>Sphingomonadales</taxon>
        <taxon>Sphingomonadaceae</taxon>
        <taxon>Sphingomonas</taxon>
    </lineage>
</organism>
<dbReference type="EC" id="4.1.2.25" evidence="4"/>
<feature type="domain" description="Dihydroneopterin aldolase/epimerase" evidence="8">
    <location>
        <begin position="9"/>
        <end position="118"/>
    </location>
</feature>
<evidence type="ECO:0000256" key="2">
    <source>
        <dbReference type="ARBA" id="ARBA00005013"/>
    </source>
</evidence>
<comment type="pathway">
    <text evidence="2">Cofactor biosynthesis; tetrahydrofolate biosynthesis; 2-amino-4-hydroxy-6-hydroxymethyl-7,8-dihydropteridine diphosphate from 7,8-dihydroneopterin triphosphate: step 3/4.</text>
</comment>
<evidence type="ECO:0000256" key="7">
    <source>
        <dbReference type="ARBA" id="ARBA00032903"/>
    </source>
</evidence>
<evidence type="ECO:0000313" key="9">
    <source>
        <dbReference type="EMBL" id="MEN2788208.1"/>
    </source>
</evidence>
<accession>A0ABU9XXG2</accession>
<gene>
    <name evidence="9" type="ORF">ABC974_01080</name>
</gene>
<dbReference type="SUPFAM" id="SSF55620">
    <property type="entry name" value="Tetrahydrobiopterin biosynthesis enzymes-like"/>
    <property type="match status" value="1"/>
</dbReference>
<evidence type="ECO:0000256" key="3">
    <source>
        <dbReference type="ARBA" id="ARBA00005708"/>
    </source>
</evidence>
<dbReference type="Proteomes" id="UP001419910">
    <property type="component" value="Unassembled WGS sequence"/>
</dbReference>
<evidence type="ECO:0000256" key="6">
    <source>
        <dbReference type="ARBA" id="ARBA00023239"/>
    </source>
</evidence>
<evidence type="ECO:0000313" key="10">
    <source>
        <dbReference type="Proteomes" id="UP001419910"/>
    </source>
</evidence>
<reference evidence="9 10" key="1">
    <citation type="submission" date="2024-05" db="EMBL/GenBank/DDBJ databases">
        <authorList>
            <person name="Liu Q."/>
            <person name="Xin Y.-H."/>
        </authorList>
    </citation>
    <scope>NUCLEOTIDE SEQUENCE [LARGE SCALE GENOMIC DNA]</scope>
    <source>
        <strain evidence="9 10">CGMCC 1.10181</strain>
    </source>
</reference>
<evidence type="ECO:0000256" key="5">
    <source>
        <dbReference type="ARBA" id="ARBA00022909"/>
    </source>
</evidence>
<dbReference type="InterPro" id="IPR006157">
    <property type="entry name" value="FolB_dom"/>
</dbReference>
<protein>
    <recommendedName>
        <fullName evidence="4">dihydroneopterin aldolase</fullName>
        <ecNumber evidence="4">4.1.2.25</ecNumber>
    </recommendedName>
    <alternativeName>
        <fullName evidence="7">7,8-dihydroneopterin aldolase</fullName>
    </alternativeName>
</protein>
<dbReference type="InterPro" id="IPR043133">
    <property type="entry name" value="GTP-CH-I_C/QueF"/>
</dbReference>
<dbReference type="RefSeq" id="WP_343887775.1">
    <property type="nucleotide sequence ID" value="NZ_BAAAEH010000005.1"/>
</dbReference>
<dbReference type="Pfam" id="PF02152">
    <property type="entry name" value="FolB"/>
    <property type="match status" value="1"/>
</dbReference>
<dbReference type="InterPro" id="IPR006156">
    <property type="entry name" value="Dihydroneopterin_aldolase"/>
</dbReference>
<comment type="caution">
    <text evidence="9">The sequence shown here is derived from an EMBL/GenBank/DDBJ whole genome shotgun (WGS) entry which is preliminary data.</text>
</comment>
<comment type="similarity">
    <text evidence="3">Belongs to the DHNA family.</text>
</comment>
<dbReference type="NCBIfam" id="TIGR00526">
    <property type="entry name" value="folB_dom"/>
    <property type="match status" value="1"/>
</dbReference>
<dbReference type="Gene3D" id="3.30.1130.10">
    <property type="match status" value="1"/>
</dbReference>
<keyword evidence="6" id="KW-0456">Lyase</keyword>
<evidence type="ECO:0000259" key="8">
    <source>
        <dbReference type="SMART" id="SM00905"/>
    </source>
</evidence>